<dbReference type="Gene3D" id="3.20.20.80">
    <property type="entry name" value="Glycosidases"/>
    <property type="match status" value="1"/>
</dbReference>
<accession>A0A840ALF3</accession>
<dbReference type="Proteomes" id="UP000553963">
    <property type="component" value="Unassembled WGS sequence"/>
</dbReference>
<evidence type="ECO:0008006" key="3">
    <source>
        <dbReference type="Google" id="ProtNLM"/>
    </source>
</evidence>
<gene>
    <name evidence="1" type="ORF">GGR25_000414</name>
</gene>
<reference evidence="1 2" key="1">
    <citation type="submission" date="2020-08" db="EMBL/GenBank/DDBJ databases">
        <title>Genomic Encyclopedia of Type Strains, Phase IV (KMG-IV): sequencing the most valuable type-strain genomes for metagenomic binning, comparative biology and taxonomic classification.</title>
        <authorList>
            <person name="Goeker M."/>
        </authorList>
    </citation>
    <scope>NUCLEOTIDE SEQUENCE [LARGE SCALE GENOMIC DNA]</scope>
    <source>
        <strain evidence="1 2">DSM 25966</strain>
    </source>
</reference>
<name>A0A840ALF3_9HYPH</name>
<organism evidence="1 2">
    <name type="scientific">Kaistia hirudinis</name>
    <dbReference type="NCBI Taxonomy" id="1293440"/>
    <lineage>
        <taxon>Bacteria</taxon>
        <taxon>Pseudomonadati</taxon>
        <taxon>Pseudomonadota</taxon>
        <taxon>Alphaproteobacteria</taxon>
        <taxon>Hyphomicrobiales</taxon>
        <taxon>Kaistiaceae</taxon>
        <taxon>Kaistia</taxon>
    </lineage>
</organism>
<keyword evidence="2" id="KW-1185">Reference proteome</keyword>
<evidence type="ECO:0000313" key="2">
    <source>
        <dbReference type="Proteomes" id="UP000553963"/>
    </source>
</evidence>
<sequence length="396" mass="43063">MTSDGRYRALYAYAWDLAEEEPDAFVADMKRLSLDTLSIAASYHAGKFLRPHGRSGHVYFPEDGTVHCHVTPERYGRIRPAVSAVAADGDPFGVFAARDDIAVNAWTVLMHNSRLGQLHPEAVVRNAFGDPYLYSLCPAHPDARAYAVALSADIADRYPIRGLSLETPGWLPYQHGYHHEFALVGANPWLDFNLGLCFCDHCRAGATAAGIDAEGLRQRVGARVTAYLAASCDTPPAIGRAWLEADLVQDAELGAFLRWRCDVVTSLVAEIRAAVRPDAELFVIPSVQRPSAAAWYEGSDLVALAAAAYGIELCLYEPSVAAVIADFGEVRRRLGNEAKLRAILRPGPPDFADEGGFTAAIHGLSAAGLSDFAFYNYGHVRRSNLEWIGRAFASLD</sequence>
<proteinExistence type="predicted"/>
<protein>
    <recommendedName>
        <fullName evidence="3">Alanine-rich protein SCI7.12c</fullName>
    </recommendedName>
</protein>
<dbReference type="EMBL" id="JACIDS010000001">
    <property type="protein sequence ID" value="MBB3929395.1"/>
    <property type="molecule type" value="Genomic_DNA"/>
</dbReference>
<comment type="caution">
    <text evidence="1">The sequence shown here is derived from an EMBL/GenBank/DDBJ whole genome shotgun (WGS) entry which is preliminary data.</text>
</comment>
<dbReference type="AlphaFoldDB" id="A0A840ALF3"/>
<dbReference type="RefSeq" id="WP_183397058.1">
    <property type="nucleotide sequence ID" value="NZ_JACIDS010000001.1"/>
</dbReference>
<evidence type="ECO:0000313" key="1">
    <source>
        <dbReference type="EMBL" id="MBB3929395.1"/>
    </source>
</evidence>